<dbReference type="PANTHER" id="PTHR37563">
    <property type="entry name" value="PHYTANOYL-COA DIOXYGENASE FAMILY PROTEIN (AFU_ORTHOLOGUE AFUA_2G03330)"/>
    <property type="match status" value="1"/>
</dbReference>
<organism evidence="1">
    <name type="scientific">Helicotheca tamesis</name>
    <dbReference type="NCBI Taxonomy" id="374047"/>
    <lineage>
        <taxon>Eukaryota</taxon>
        <taxon>Sar</taxon>
        <taxon>Stramenopiles</taxon>
        <taxon>Ochrophyta</taxon>
        <taxon>Bacillariophyta</taxon>
        <taxon>Mediophyceae</taxon>
        <taxon>Lithodesmiophycidae</taxon>
        <taxon>Lithodesmiales</taxon>
        <taxon>Lithodesmiaceae</taxon>
        <taxon>Helicotheca</taxon>
    </lineage>
</organism>
<protein>
    <recommendedName>
        <fullName evidence="2">Phytanoyl-CoA dioxygenase</fullName>
    </recommendedName>
</protein>
<accession>A0A7S2MXH5</accession>
<dbReference type="SUPFAM" id="SSF51197">
    <property type="entry name" value="Clavaminate synthase-like"/>
    <property type="match status" value="1"/>
</dbReference>
<reference evidence="1" key="1">
    <citation type="submission" date="2021-01" db="EMBL/GenBank/DDBJ databases">
        <authorList>
            <person name="Corre E."/>
            <person name="Pelletier E."/>
            <person name="Niang G."/>
            <person name="Scheremetjew M."/>
            <person name="Finn R."/>
            <person name="Kale V."/>
            <person name="Holt S."/>
            <person name="Cochrane G."/>
            <person name="Meng A."/>
            <person name="Brown T."/>
            <person name="Cohen L."/>
        </authorList>
    </citation>
    <scope>NUCLEOTIDE SEQUENCE</scope>
    <source>
        <strain evidence="1">CCMP826</strain>
    </source>
</reference>
<dbReference type="InterPro" id="IPR008775">
    <property type="entry name" value="Phytyl_CoA_dOase-like"/>
</dbReference>
<dbReference type="Pfam" id="PF05721">
    <property type="entry name" value="PhyH"/>
    <property type="match status" value="1"/>
</dbReference>
<dbReference type="Gene3D" id="2.60.120.620">
    <property type="entry name" value="q2cbj1_9rhob like domain"/>
    <property type="match status" value="1"/>
</dbReference>
<sequence>MASMTTNREEAGIKMFECNPNEEEVSKKFDEDGFVCISALFPGRVVQELLGSYERSFQECFRALHKSGRIPFPHSHLVEEGGGDVSYPLGVGVKHGYREIVMRSPGRYEVTYGLSASKKPFDGAVADAKVEHIVRALFKGCDYYLSSLSVVTATPGCPQQAWHADGGHVDLSQHQPCHCLNVFLPLVDLTPQLGPTQVRPGTHHHTRNLAPMMLAAKARKTLRPPLTPILNAGDALVFDYRVLHRGLPNVTANSRPILVMAFAKKWFTDILNFPRRSMLHAHHDQSSDQSTEE</sequence>
<gene>
    <name evidence="1" type="ORF">HTAM1171_LOCUS9391</name>
</gene>
<dbReference type="PANTHER" id="PTHR37563:SF2">
    <property type="entry name" value="PHYTANOYL-COA DIOXYGENASE FAMILY PROTEIN (AFU_ORTHOLOGUE AFUA_2G03330)"/>
    <property type="match status" value="1"/>
</dbReference>
<evidence type="ECO:0000313" key="1">
    <source>
        <dbReference type="EMBL" id="CAD9507937.1"/>
    </source>
</evidence>
<proteinExistence type="predicted"/>
<evidence type="ECO:0008006" key="2">
    <source>
        <dbReference type="Google" id="ProtNLM"/>
    </source>
</evidence>
<dbReference type="EMBL" id="HBGV01015233">
    <property type="protein sequence ID" value="CAD9507937.1"/>
    <property type="molecule type" value="Transcribed_RNA"/>
</dbReference>
<dbReference type="InterPro" id="IPR051961">
    <property type="entry name" value="Fungal_Metabolite_Diox"/>
</dbReference>
<dbReference type="AlphaFoldDB" id="A0A7S2MXH5"/>
<name>A0A7S2MXH5_9STRA</name>